<dbReference type="Proteomes" id="UP000316968">
    <property type="component" value="Chromosome"/>
</dbReference>
<reference evidence="1 2" key="1">
    <citation type="submission" date="2019-06" db="EMBL/GenBank/DDBJ databases">
        <title>Saccharibacillus brassicae sp. nov., an endophytic bacterium isolated from Chinese cabbage seeds (Brassica pekinensis).</title>
        <authorList>
            <person name="Jiang L."/>
            <person name="Lee J."/>
            <person name="Kim S.W."/>
        </authorList>
    </citation>
    <scope>NUCLEOTIDE SEQUENCE [LARGE SCALE GENOMIC DNA]</scope>
    <source>
        <strain evidence="2">KCTC 43072 / ATSA2</strain>
    </source>
</reference>
<gene>
    <name evidence="1" type="ORF">FFV09_23005</name>
</gene>
<dbReference type="EMBL" id="CP041217">
    <property type="protein sequence ID" value="QDH23479.1"/>
    <property type="molecule type" value="Genomic_DNA"/>
</dbReference>
<dbReference type="KEGG" id="saca:FFV09_23005"/>
<keyword evidence="2" id="KW-1185">Reference proteome</keyword>
<organism evidence="1 2">
    <name type="scientific">Saccharibacillus brassicae</name>
    <dbReference type="NCBI Taxonomy" id="2583377"/>
    <lineage>
        <taxon>Bacteria</taxon>
        <taxon>Bacillati</taxon>
        <taxon>Bacillota</taxon>
        <taxon>Bacilli</taxon>
        <taxon>Bacillales</taxon>
        <taxon>Paenibacillaceae</taxon>
        <taxon>Saccharibacillus</taxon>
    </lineage>
</organism>
<evidence type="ECO:0000313" key="1">
    <source>
        <dbReference type="EMBL" id="QDH23479.1"/>
    </source>
</evidence>
<dbReference type="RefSeq" id="WP_141450019.1">
    <property type="nucleotide sequence ID" value="NZ_CP041217.1"/>
</dbReference>
<accession>A0A4Y6V0D0</accession>
<name>A0A4Y6V0D0_SACBS</name>
<proteinExistence type="predicted"/>
<protein>
    <submittedName>
        <fullName evidence="1">Uncharacterized protein</fullName>
    </submittedName>
</protein>
<evidence type="ECO:0000313" key="2">
    <source>
        <dbReference type="Proteomes" id="UP000316968"/>
    </source>
</evidence>
<dbReference type="AlphaFoldDB" id="A0A4Y6V0D0"/>
<sequence length="109" mass="12390">MKFPMKGKQIDPQYIERVAQRVNATWHVTKSEVNAVLIAAIAELNPNLAKDDKVTHRTRKGLGEGKVERLSKSGRRAQVYWPESKNPWDRKHGGMYDVANLIKVEPAEP</sequence>